<dbReference type="RefSeq" id="XP_040773584.1">
    <property type="nucleotide sequence ID" value="XM_040919130.1"/>
</dbReference>
<dbReference type="GeneID" id="63836259"/>
<evidence type="ECO:0000313" key="2">
    <source>
        <dbReference type="EMBL" id="KAF3762605.1"/>
    </source>
</evidence>
<dbReference type="Proteomes" id="UP000803844">
    <property type="component" value="Unassembled WGS sequence"/>
</dbReference>
<protein>
    <submittedName>
        <fullName evidence="2">Uncharacterized protein</fullName>
    </submittedName>
</protein>
<dbReference type="EMBL" id="MU032350">
    <property type="protein sequence ID" value="KAF3762605.1"/>
    <property type="molecule type" value="Genomic_DNA"/>
</dbReference>
<sequence length="70" mass="8556">MTRSPKEEKRRRRSGKTRRVDPDLKAMRRQPSQKTKTRTPRAERNPRRTRRRSASERRRTTIQFHLKGQT</sequence>
<name>A0A9P5CM85_CRYP1</name>
<proteinExistence type="predicted"/>
<accession>A0A9P5CM85</accession>
<comment type="caution">
    <text evidence="2">The sequence shown here is derived from an EMBL/GenBank/DDBJ whole genome shotgun (WGS) entry which is preliminary data.</text>
</comment>
<reference evidence="2" key="1">
    <citation type="journal article" date="2020" name="Phytopathology">
        <title>Genome sequence of the chestnut blight fungus Cryphonectria parasitica EP155: A fundamental resource for an archetypical invasive plant pathogen.</title>
        <authorList>
            <person name="Crouch J.A."/>
            <person name="Dawe A."/>
            <person name="Aerts A."/>
            <person name="Barry K."/>
            <person name="Churchill A.C.L."/>
            <person name="Grimwood J."/>
            <person name="Hillman B."/>
            <person name="Milgroom M.G."/>
            <person name="Pangilinan J."/>
            <person name="Smith M."/>
            <person name="Salamov A."/>
            <person name="Schmutz J."/>
            <person name="Yadav J."/>
            <person name="Grigoriev I.V."/>
            <person name="Nuss D."/>
        </authorList>
    </citation>
    <scope>NUCLEOTIDE SEQUENCE</scope>
    <source>
        <strain evidence="2">EP155</strain>
    </source>
</reference>
<evidence type="ECO:0000256" key="1">
    <source>
        <dbReference type="SAM" id="MobiDB-lite"/>
    </source>
</evidence>
<evidence type="ECO:0000313" key="3">
    <source>
        <dbReference type="Proteomes" id="UP000803844"/>
    </source>
</evidence>
<feature type="region of interest" description="Disordered" evidence="1">
    <location>
        <begin position="1"/>
        <end position="70"/>
    </location>
</feature>
<keyword evidence="3" id="KW-1185">Reference proteome</keyword>
<dbReference type="AlphaFoldDB" id="A0A9P5CM85"/>
<gene>
    <name evidence="2" type="ORF">M406DRAFT_294344</name>
</gene>
<organism evidence="2 3">
    <name type="scientific">Cryphonectria parasitica (strain ATCC 38755 / EP155)</name>
    <dbReference type="NCBI Taxonomy" id="660469"/>
    <lineage>
        <taxon>Eukaryota</taxon>
        <taxon>Fungi</taxon>
        <taxon>Dikarya</taxon>
        <taxon>Ascomycota</taxon>
        <taxon>Pezizomycotina</taxon>
        <taxon>Sordariomycetes</taxon>
        <taxon>Sordariomycetidae</taxon>
        <taxon>Diaporthales</taxon>
        <taxon>Cryphonectriaceae</taxon>
        <taxon>Cryphonectria-Endothia species complex</taxon>
        <taxon>Cryphonectria</taxon>
    </lineage>
</organism>